<accession>A0A445MLL6</accession>
<evidence type="ECO:0000313" key="2">
    <source>
        <dbReference type="EMBL" id="RZR75125.1"/>
    </source>
</evidence>
<dbReference type="EMBL" id="KV876565">
    <property type="protein sequence ID" value="RZR75125.1"/>
    <property type="molecule type" value="Genomic_DNA"/>
</dbReference>
<feature type="region of interest" description="Disordered" evidence="1">
    <location>
        <begin position="36"/>
        <end position="58"/>
    </location>
</feature>
<gene>
    <name evidence="2" type="ORF">BHM03_00049870</name>
</gene>
<sequence>MEVVVADEGGEAEVGEVGGKCEGELDYHIVDVVGGSAGEDKVGGGGNEDTQEEEEGPGGHCVLSIGLVDAHPPKVGSEALELIINAGEVTCVRRPARQQWLDTAGGGRFHEDTSSCPLMVVSIF</sequence>
<dbReference type="Proteomes" id="UP000290560">
    <property type="component" value="Unassembled WGS sequence"/>
</dbReference>
<protein>
    <submittedName>
        <fullName evidence="2">Uncharacterized protein</fullName>
    </submittedName>
</protein>
<reference evidence="2" key="1">
    <citation type="journal article" date="2018" name="Data Brief">
        <title>Genome sequence data from 17 accessions of Ensete ventricosum, a staple food crop for millions in Ethiopia.</title>
        <authorList>
            <person name="Yemataw Z."/>
            <person name="Muzemil S."/>
            <person name="Ambachew D."/>
            <person name="Tripathi L."/>
            <person name="Tesfaye K."/>
            <person name="Chala A."/>
            <person name="Farbos A."/>
            <person name="O'Neill P."/>
            <person name="Moore K."/>
            <person name="Grant M."/>
            <person name="Studholme D.J."/>
        </authorList>
    </citation>
    <scope>NUCLEOTIDE SEQUENCE [LARGE SCALE GENOMIC DNA]</scope>
    <source>
        <tissue evidence="2">Leaf</tissue>
    </source>
</reference>
<name>A0A445MLL6_ENSVE</name>
<organism evidence="2">
    <name type="scientific">Ensete ventricosum</name>
    <name type="common">Abyssinian banana</name>
    <name type="synonym">Musa ensete</name>
    <dbReference type="NCBI Taxonomy" id="4639"/>
    <lineage>
        <taxon>Eukaryota</taxon>
        <taxon>Viridiplantae</taxon>
        <taxon>Streptophyta</taxon>
        <taxon>Embryophyta</taxon>
        <taxon>Tracheophyta</taxon>
        <taxon>Spermatophyta</taxon>
        <taxon>Magnoliopsida</taxon>
        <taxon>Liliopsida</taxon>
        <taxon>Zingiberales</taxon>
        <taxon>Musaceae</taxon>
        <taxon>Ensete</taxon>
    </lineage>
</organism>
<dbReference type="AlphaFoldDB" id="A0A445MLL6"/>
<proteinExistence type="predicted"/>
<evidence type="ECO:0000256" key="1">
    <source>
        <dbReference type="SAM" id="MobiDB-lite"/>
    </source>
</evidence>